<feature type="compositionally biased region" description="Basic residues" evidence="1">
    <location>
        <begin position="295"/>
        <end position="316"/>
    </location>
</feature>
<proteinExistence type="predicted"/>
<accession>A0A3Q0IXI9</accession>
<organism evidence="2 3">
    <name type="scientific">Diaphorina citri</name>
    <name type="common">Asian citrus psyllid</name>
    <dbReference type="NCBI Taxonomy" id="121845"/>
    <lineage>
        <taxon>Eukaryota</taxon>
        <taxon>Metazoa</taxon>
        <taxon>Ecdysozoa</taxon>
        <taxon>Arthropoda</taxon>
        <taxon>Hexapoda</taxon>
        <taxon>Insecta</taxon>
        <taxon>Pterygota</taxon>
        <taxon>Neoptera</taxon>
        <taxon>Paraneoptera</taxon>
        <taxon>Hemiptera</taxon>
        <taxon>Sternorrhyncha</taxon>
        <taxon>Psylloidea</taxon>
        <taxon>Psyllidae</taxon>
        <taxon>Diaphorininae</taxon>
        <taxon>Diaphorina</taxon>
    </lineage>
</organism>
<feature type="compositionally biased region" description="Basic residues" evidence="1">
    <location>
        <begin position="124"/>
        <end position="160"/>
    </location>
</feature>
<feature type="compositionally biased region" description="Polar residues" evidence="1">
    <location>
        <begin position="112"/>
        <end position="122"/>
    </location>
</feature>
<feature type="compositionally biased region" description="Low complexity" evidence="1">
    <location>
        <begin position="177"/>
        <end position="212"/>
    </location>
</feature>
<reference evidence="3" key="1">
    <citation type="submission" date="2025-08" db="UniProtKB">
        <authorList>
            <consortium name="RefSeq"/>
        </authorList>
    </citation>
    <scope>IDENTIFICATION</scope>
</reference>
<dbReference type="AlphaFoldDB" id="A0A3Q0IXI9"/>
<sequence length="330" mass="38038">METLSREPTDDTYGELGSYYTPMDNRYLQYYHGYKDYKKRSSLYREEEETRQHSAHSENERELPSRDEKYVKCEVKSSSDVNVDEDSRGYHDDGCVVVKKKRKRRDRSSSDETNASTDSSVSPLKKRKRDSSRKKRKHSRKHSRRHGNETRHRKKSKHSRYHGDKVCVKRSKSPAHSSRSVSICSSQSKACSSKSSTVSSQSKSSNLSSQSKSSDRSSKSKSSNLSSQSKSSERSSQSKPCKRLKLCDSDVKRKSHREKRFKFQSDAESNSDRKPPRASSTECDYRDAKTDSSRKRSKKHRHKQKRSCSPNHRSKRCSSSVSENDSSGFR</sequence>
<feature type="compositionally biased region" description="Basic and acidic residues" evidence="1">
    <location>
        <begin position="85"/>
        <end position="94"/>
    </location>
</feature>
<feature type="compositionally biased region" description="Basic and acidic residues" evidence="1">
    <location>
        <begin position="261"/>
        <end position="275"/>
    </location>
</feature>
<feature type="compositionally biased region" description="Low complexity" evidence="1">
    <location>
        <begin position="220"/>
        <end position="239"/>
    </location>
</feature>
<name>A0A3Q0IXI9_DIACI</name>
<protein>
    <submittedName>
        <fullName evidence="3">Protein FAM133-like isoform X4</fullName>
    </submittedName>
</protein>
<evidence type="ECO:0000313" key="2">
    <source>
        <dbReference type="Proteomes" id="UP000079169"/>
    </source>
</evidence>
<dbReference type="RefSeq" id="XP_026679398.1">
    <property type="nucleotide sequence ID" value="XM_026823597.1"/>
</dbReference>
<feature type="region of interest" description="Disordered" evidence="1">
    <location>
        <begin position="1"/>
        <end position="20"/>
    </location>
</feature>
<gene>
    <name evidence="3" type="primary">LOC113467421</name>
</gene>
<feature type="region of interest" description="Disordered" evidence="1">
    <location>
        <begin position="42"/>
        <end position="330"/>
    </location>
</feature>
<keyword evidence="2" id="KW-1185">Reference proteome</keyword>
<dbReference type="Proteomes" id="UP000079169">
    <property type="component" value="Unplaced"/>
</dbReference>
<feature type="compositionally biased region" description="Basic and acidic residues" evidence="1">
    <location>
        <begin position="283"/>
        <end position="294"/>
    </location>
</feature>
<feature type="compositionally biased region" description="Basic and acidic residues" evidence="1">
    <location>
        <begin position="43"/>
        <end position="77"/>
    </location>
</feature>
<feature type="compositionally biased region" description="Polar residues" evidence="1">
    <location>
        <begin position="317"/>
        <end position="330"/>
    </location>
</feature>
<evidence type="ECO:0000313" key="3">
    <source>
        <dbReference type="RefSeq" id="XP_026679398.1"/>
    </source>
</evidence>
<dbReference type="GeneID" id="113467421"/>
<evidence type="ECO:0000256" key="1">
    <source>
        <dbReference type="SAM" id="MobiDB-lite"/>
    </source>
</evidence>